<gene>
    <name evidence="1" type="ORF">AYO21_02578</name>
</gene>
<organism evidence="1 2">
    <name type="scientific">Fonsecaea monophora</name>
    <dbReference type="NCBI Taxonomy" id="254056"/>
    <lineage>
        <taxon>Eukaryota</taxon>
        <taxon>Fungi</taxon>
        <taxon>Dikarya</taxon>
        <taxon>Ascomycota</taxon>
        <taxon>Pezizomycotina</taxon>
        <taxon>Eurotiomycetes</taxon>
        <taxon>Chaetothyriomycetidae</taxon>
        <taxon>Chaetothyriales</taxon>
        <taxon>Herpotrichiellaceae</taxon>
        <taxon>Fonsecaea</taxon>
    </lineage>
</organism>
<proteinExistence type="predicted"/>
<evidence type="ECO:0000313" key="1">
    <source>
        <dbReference type="EMBL" id="OAG43292.1"/>
    </source>
</evidence>
<accession>A0A177FIT6</accession>
<dbReference type="Proteomes" id="UP000077002">
    <property type="component" value="Unassembled WGS sequence"/>
</dbReference>
<comment type="caution">
    <text evidence="1">The sequence shown here is derived from an EMBL/GenBank/DDBJ whole genome shotgun (WGS) entry which is preliminary data.</text>
</comment>
<dbReference type="RefSeq" id="XP_022515244.1">
    <property type="nucleotide sequence ID" value="XM_022652556.1"/>
</dbReference>
<dbReference type="AlphaFoldDB" id="A0A177FIT6"/>
<keyword evidence="2" id="KW-1185">Reference proteome</keyword>
<sequence length="148" mass="16817">MDEEGQFDDCGAPRISCILEQHPEGSIIRLLEDGGLRLQREDWPYPQVADISLFRRCMARVEQAEEQGALKIELRHVATRLHAMKVLFTDCRASFTPENWSKVDLVAAHWSRPLTHRIVLSSESSTMISVKEEPTNLSTATVSTIKRK</sequence>
<dbReference type="EMBL" id="LVKK01000011">
    <property type="protein sequence ID" value="OAG43292.1"/>
    <property type="molecule type" value="Genomic_DNA"/>
</dbReference>
<dbReference type="GeneID" id="34597752"/>
<evidence type="ECO:0000313" key="2">
    <source>
        <dbReference type="Proteomes" id="UP000077002"/>
    </source>
</evidence>
<reference evidence="1 2" key="1">
    <citation type="submission" date="2016-03" db="EMBL/GenBank/DDBJ databases">
        <title>Draft genome sequence of the Fonsecaea monophora CBS 269.37.</title>
        <authorList>
            <person name="Bombassaro A."/>
            <person name="Vinicius W.A."/>
            <person name="De Hoog S."/>
            <person name="Sun J."/>
            <person name="Souza E.M."/>
            <person name="Raittz R.T."/>
            <person name="Costa F."/>
            <person name="Leao A.C."/>
            <person name="Tadra-Sfeir M.Z."/>
            <person name="Baura V."/>
            <person name="Balsanelli E."/>
            <person name="Pedrosa F.O."/>
            <person name="Moreno L.F."/>
            <person name="Steffens M.B."/>
            <person name="Xi L."/>
            <person name="Bocca A.L."/>
            <person name="Felipe M.S."/>
            <person name="Teixeira M."/>
            <person name="Telles Filho F.Q."/>
            <person name="Azevedo C.M."/>
            <person name="Gomes R."/>
            <person name="Vicente V.A."/>
        </authorList>
    </citation>
    <scope>NUCLEOTIDE SEQUENCE [LARGE SCALE GENOMIC DNA]</scope>
    <source>
        <strain evidence="1 2">CBS 269.37</strain>
    </source>
</reference>
<name>A0A177FIT6_9EURO</name>
<protein>
    <submittedName>
        <fullName evidence="1">Uncharacterized protein</fullName>
    </submittedName>
</protein>